<keyword evidence="1 2" id="KW-0479">Metal-binding</keyword>
<protein>
    <submittedName>
        <fullName evidence="3">Cytochrome P450, E-class, group I</fullName>
    </submittedName>
</protein>
<dbReference type="Proteomes" id="UP000237105">
    <property type="component" value="Unassembled WGS sequence"/>
</dbReference>
<dbReference type="GO" id="GO:0004497">
    <property type="term" value="F:monooxygenase activity"/>
    <property type="evidence" value="ECO:0007669"/>
    <property type="project" value="UniProtKB-KW"/>
</dbReference>
<comment type="cofactor">
    <cofactor evidence="1">
        <name>heme</name>
        <dbReference type="ChEBI" id="CHEBI:30413"/>
    </cofactor>
</comment>
<dbReference type="EMBL" id="JXTB01000202">
    <property type="protein sequence ID" value="PON53790.1"/>
    <property type="molecule type" value="Genomic_DNA"/>
</dbReference>
<dbReference type="InterPro" id="IPR002401">
    <property type="entry name" value="Cyt_P450_E_grp-I"/>
</dbReference>
<keyword evidence="2" id="KW-0560">Oxidoreductase</keyword>
<reference evidence="4" key="1">
    <citation type="submission" date="2016-06" db="EMBL/GenBank/DDBJ databases">
        <title>Parallel loss of symbiosis genes in relatives of nitrogen-fixing non-legume Parasponia.</title>
        <authorList>
            <person name="Van Velzen R."/>
            <person name="Holmer R."/>
            <person name="Bu F."/>
            <person name="Rutten L."/>
            <person name="Van Zeijl A."/>
            <person name="Liu W."/>
            <person name="Santuari L."/>
            <person name="Cao Q."/>
            <person name="Sharma T."/>
            <person name="Shen D."/>
            <person name="Roswanjaya Y."/>
            <person name="Wardhani T."/>
            <person name="Kalhor M.S."/>
            <person name="Jansen J."/>
            <person name="Van den Hoogen J."/>
            <person name="Gungor B."/>
            <person name="Hartog M."/>
            <person name="Hontelez J."/>
            <person name="Verver J."/>
            <person name="Yang W.-C."/>
            <person name="Schijlen E."/>
            <person name="Repin R."/>
            <person name="Schilthuizen M."/>
            <person name="Schranz E."/>
            <person name="Heidstra R."/>
            <person name="Miyata K."/>
            <person name="Fedorova E."/>
            <person name="Kohlen W."/>
            <person name="Bisseling T."/>
            <person name="Smit S."/>
            <person name="Geurts R."/>
        </authorList>
    </citation>
    <scope>NUCLEOTIDE SEQUENCE [LARGE SCALE GENOMIC DNA]</scope>
    <source>
        <strain evidence="4">cv. WU1-14</strain>
    </source>
</reference>
<dbReference type="Pfam" id="PF00067">
    <property type="entry name" value="p450"/>
    <property type="match status" value="1"/>
</dbReference>
<sequence length="243" mass="27845">MNMRKDFLQFLLELHENEDSSESSLSTAELKAMITDTVLGATDTTATTVEWLMAEILSHPEAMRKVYEELNEVVGPNNSVEEFHLSKLTYMNAETFRLHPPLPFLLPRYPSKSTTIGGYSIPKGTKIFLNVWAIQRDPNVWENPNEFIPERFLTDDGTSQVHFNQGNNFVYMPFGSGRRMCAGVPLAERIVIYLLASFLHFYDWQLPQDEKPDLSDKFGIVVKKRDTLIAIPKPRLSNPELYN</sequence>
<organism evidence="3 4">
    <name type="scientific">Parasponia andersonii</name>
    <name type="common">Sponia andersonii</name>
    <dbReference type="NCBI Taxonomy" id="3476"/>
    <lineage>
        <taxon>Eukaryota</taxon>
        <taxon>Viridiplantae</taxon>
        <taxon>Streptophyta</taxon>
        <taxon>Embryophyta</taxon>
        <taxon>Tracheophyta</taxon>
        <taxon>Spermatophyta</taxon>
        <taxon>Magnoliopsida</taxon>
        <taxon>eudicotyledons</taxon>
        <taxon>Gunneridae</taxon>
        <taxon>Pentapetalae</taxon>
        <taxon>rosids</taxon>
        <taxon>fabids</taxon>
        <taxon>Rosales</taxon>
        <taxon>Cannabaceae</taxon>
        <taxon>Parasponia</taxon>
    </lineage>
</organism>
<dbReference type="GO" id="GO:0005506">
    <property type="term" value="F:iron ion binding"/>
    <property type="evidence" value="ECO:0007669"/>
    <property type="project" value="InterPro"/>
</dbReference>
<dbReference type="OrthoDB" id="6764281at2759"/>
<dbReference type="AlphaFoldDB" id="A0A2P5BYC6"/>
<keyword evidence="1 2" id="KW-0408">Iron</keyword>
<dbReference type="SUPFAM" id="SSF48264">
    <property type="entry name" value="Cytochrome P450"/>
    <property type="match status" value="1"/>
</dbReference>
<evidence type="ECO:0000256" key="1">
    <source>
        <dbReference type="PIRSR" id="PIRSR602401-1"/>
    </source>
</evidence>
<dbReference type="GO" id="GO:0016705">
    <property type="term" value="F:oxidoreductase activity, acting on paired donors, with incorporation or reduction of molecular oxygen"/>
    <property type="evidence" value="ECO:0007669"/>
    <property type="project" value="InterPro"/>
</dbReference>
<dbReference type="GO" id="GO:0020037">
    <property type="term" value="F:heme binding"/>
    <property type="evidence" value="ECO:0007669"/>
    <property type="project" value="InterPro"/>
</dbReference>
<dbReference type="PRINTS" id="PR00463">
    <property type="entry name" value="EP450I"/>
</dbReference>
<dbReference type="PRINTS" id="PR00385">
    <property type="entry name" value="P450"/>
</dbReference>
<feature type="binding site" description="axial binding residue" evidence="1">
    <location>
        <position position="181"/>
    </location>
    <ligand>
        <name>heme</name>
        <dbReference type="ChEBI" id="CHEBI:30413"/>
    </ligand>
    <ligandPart>
        <name>Fe</name>
        <dbReference type="ChEBI" id="CHEBI:18248"/>
    </ligandPart>
</feature>
<keyword evidence="4" id="KW-1185">Reference proteome</keyword>
<dbReference type="STRING" id="3476.A0A2P5BYC6"/>
<dbReference type="InterPro" id="IPR001128">
    <property type="entry name" value="Cyt_P450"/>
</dbReference>
<comment type="similarity">
    <text evidence="2">Belongs to the cytochrome P450 family.</text>
</comment>
<name>A0A2P5BYC6_PARAD</name>
<evidence type="ECO:0000313" key="3">
    <source>
        <dbReference type="EMBL" id="PON53790.1"/>
    </source>
</evidence>
<keyword evidence="2" id="KW-0503">Monooxygenase</keyword>
<dbReference type="Gene3D" id="1.10.630.10">
    <property type="entry name" value="Cytochrome P450"/>
    <property type="match status" value="1"/>
</dbReference>
<dbReference type="PANTHER" id="PTHR47951">
    <property type="entry name" value="OS08G0547900 PROTEIN"/>
    <property type="match status" value="1"/>
</dbReference>
<dbReference type="PANTHER" id="PTHR47951:SF7">
    <property type="entry name" value="FLAVONOID 3',5'-HYDROXYLASE-LIKE ISOFORM X1"/>
    <property type="match status" value="1"/>
</dbReference>
<gene>
    <name evidence="3" type="ORF">PanWU01x14_199520</name>
</gene>
<dbReference type="InterPro" id="IPR017972">
    <property type="entry name" value="Cyt_P450_CS"/>
</dbReference>
<evidence type="ECO:0000313" key="4">
    <source>
        <dbReference type="Proteomes" id="UP000237105"/>
    </source>
</evidence>
<dbReference type="PROSITE" id="PS00086">
    <property type="entry name" value="CYTOCHROME_P450"/>
    <property type="match status" value="1"/>
</dbReference>
<evidence type="ECO:0000256" key="2">
    <source>
        <dbReference type="RuleBase" id="RU000461"/>
    </source>
</evidence>
<comment type="caution">
    <text evidence="3">The sequence shown here is derived from an EMBL/GenBank/DDBJ whole genome shotgun (WGS) entry which is preliminary data.</text>
</comment>
<keyword evidence="1 2" id="KW-0349">Heme</keyword>
<proteinExistence type="inferred from homology"/>
<accession>A0A2P5BYC6</accession>
<dbReference type="InterPro" id="IPR036396">
    <property type="entry name" value="Cyt_P450_sf"/>
</dbReference>